<sequence>MFQELLGTVKVNIATIRSLIKTNERLKELAFGGVTLREKFPEHILTPILQDIPRASEWRVYDHCSVVTRLYAIYERFVEDLIKDWLNLLPGLFTRYSDLDERIRNTHLMGVGRLLVELNKNRYEHLSPEEVVRGLFLGVKGEDEYDLLSDAFLFHERNLRKETLEKLFADAGLSNMWTWVDKHQAVRNFVQEIRGNQNTTEGELNELISYRNDAAHGARIDDVLGDKALLELCDFIESLCQALSEFVTSRVIERKKLIGQAREIGKITEWFKKQEAGVAKVDETILLVGNTIFLVSETSYCCQLATIESIQINQIPLQAVQTTNGMEVGLKFDINAKKGLSLYQVNS</sequence>
<evidence type="ECO:0000313" key="3">
    <source>
        <dbReference type="Proteomes" id="UP000441797"/>
    </source>
</evidence>
<evidence type="ECO:0000259" key="1">
    <source>
        <dbReference type="Pfam" id="PF18735"/>
    </source>
</evidence>
<keyword evidence="3" id="KW-1185">Reference proteome</keyword>
<dbReference type="Pfam" id="PF18735">
    <property type="entry name" value="HEPN_RiboL-PSP"/>
    <property type="match status" value="1"/>
</dbReference>
<feature type="domain" description="RiboL-PSP-HEPN" evidence="1">
    <location>
        <begin position="51"/>
        <end position="247"/>
    </location>
</feature>
<dbReference type="EMBL" id="NAPY01000039">
    <property type="protein sequence ID" value="MUL38429.1"/>
    <property type="molecule type" value="Genomic_DNA"/>
</dbReference>
<comment type="caution">
    <text evidence="2">The sequence shown here is derived from an EMBL/GenBank/DDBJ whole genome shotgun (WGS) entry which is preliminary data.</text>
</comment>
<accession>A0A6N8FZY9</accession>
<name>A0A6N8FZY9_9CHRO</name>
<evidence type="ECO:0000313" key="2">
    <source>
        <dbReference type="EMBL" id="MUL38429.1"/>
    </source>
</evidence>
<protein>
    <recommendedName>
        <fullName evidence="1">RiboL-PSP-HEPN domain-containing protein</fullName>
    </recommendedName>
</protein>
<dbReference type="AlphaFoldDB" id="A0A6N8FZY9"/>
<proteinExistence type="predicted"/>
<reference evidence="2 3" key="1">
    <citation type="journal article" date="2019" name="Front. Microbiol.">
        <title>Genomic Features for Desiccation Tolerance and Sugar Biosynthesis in the Extremophile Gloeocapsopsis sp. UTEX B3054.</title>
        <authorList>
            <person name="Urrejola C."/>
            <person name="Alcorta J."/>
            <person name="Salas L."/>
            <person name="Vasquez M."/>
            <person name="Polz M.F."/>
            <person name="Vicuna R."/>
            <person name="Diez B."/>
        </authorList>
    </citation>
    <scope>NUCLEOTIDE SEQUENCE [LARGE SCALE GENOMIC DNA]</scope>
    <source>
        <strain evidence="2 3">1H9</strain>
    </source>
</reference>
<dbReference type="RefSeq" id="WP_105219395.1">
    <property type="nucleotide sequence ID" value="NZ_CAWNSU010000034.1"/>
</dbReference>
<organism evidence="2 3">
    <name type="scientific">Gloeocapsopsis dulcis AAB1 = 1H9</name>
    <dbReference type="NCBI Taxonomy" id="1433147"/>
    <lineage>
        <taxon>Bacteria</taxon>
        <taxon>Bacillati</taxon>
        <taxon>Cyanobacteriota</taxon>
        <taxon>Cyanophyceae</taxon>
        <taxon>Oscillatoriophycideae</taxon>
        <taxon>Chroococcales</taxon>
        <taxon>Chroococcaceae</taxon>
        <taxon>Gloeocapsopsis</taxon>
        <taxon>Gloeocapsopsis dulcis</taxon>
    </lineage>
</organism>
<dbReference type="Proteomes" id="UP000441797">
    <property type="component" value="Unassembled WGS sequence"/>
</dbReference>
<dbReference type="InterPro" id="IPR041519">
    <property type="entry name" value="HEPN_RiboL-PSP"/>
</dbReference>
<dbReference type="OrthoDB" id="495899at2"/>
<gene>
    <name evidence="2" type="ORF">BWI75_19370</name>
</gene>